<dbReference type="OrthoDB" id="9806388at2"/>
<protein>
    <submittedName>
        <fullName evidence="6">Xaa-Pro dipeptidase</fullName>
    </submittedName>
</protein>
<dbReference type="RefSeq" id="WP_056974384.1">
    <property type="nucleotide sequence ID" value="NZ_AYZL01000010.1"/>
</dbReference>
<comment type="similarity">
    <text evidence="2">Belongs to the peptidase M24B family.</text>
</comment>
<dbReference type="InterPro" id="IPR000994">
    <property type="entry name" value="Pept_M24"/>
</dbReference>
<name>A0A0R2DKB1_9LACO</name>
<dbReference type="EMBL" id="AYZL01000010">
    <property type="protein sequence ID" value="KRN04526.1"/>
    <property type="molecule type" value="Genomic_DNA"/>
</dbReference>
<reference evidence="6 7" key="1">
    <citation type="journal article" date="2015" name="Genome Announc.">
        <title>Expanding the biotechnology potential of lactobacilli through comparative genomics of 213 strains and associated genera.</title>
        <authorList>
            <person name="Sun Z."/>
            <person name="Harris H.M."/>
            <person name="McCann A."/>
            <person name="Guo C."/>
            <person name="Argimon S."/>
            <person name="Zhang W."/>
            <person name="Yang X."/>
            <person name="Jeffery I.B."/>
            <person name="Cooney J.C."/>
            <person name="Kagawa T.F."/>
            <person name="Liu W."/>
            <person name="Song Y."/>
            <person name="Salvetti E."/>
            <person name="Wrobel A."/>
            <person name="Rasinkangas P."/>
            <person name="Parkhill J."/>
            <person name="Rea M.C."/>
            <person name="O'Sullivan O."/>
            <person name="Ritari J."/>
            <person name="Douillard F.P."/>
            <person name="Paul Ross R."/>
            <person name="Yang R."/>
            <person name="Briner A.E."/>
            <person name="Felis G.E."/>
            <person name="de Vos W.M."/>
            <person name="Barrangou R."/>
            <person name="Klaenhammer T.R."/>
            <person name="Caufield P.W."/>
            <person name="Cui Y."/>
            <person name="Zhang H."/>
            <person name="O'Toole P.W."/>
        </authorList>
    </citation>
    <scope>NUCLEOTIDE SEQUENCE [LARGE SCALE GENOMIC DNA]</scope>
    <source>
        <strain evidence="6 7">DSM 23037</strain>
    </source>
</reference>
<dbReference type="PANTHER" id="PTHR46112:SF10">
    <property type="entry name" value="DIPEPTIDASE YKVY-RELATED"/>
    <property type="match status" value="1"/>
</dbReference>
<dbReference type="SUPFAM" id="SSF53092">
    <property type="entry name" value="Creatinase/prolidase N-terminal domain"/>
    <property type="match status" value="1"/>
</dbReference>
<comment type="caution">
    <text evidence="6">The sequence shown here is derived from an EMBL/GenBank/DDBJ whole genome shotgun (WGS) entry which is preliminary data.</text>
</comment>
<keyword evidence="3" id="KW-0464">Manganese</keyword>
<organism evidence="6 7">
    <name type="scientific">Holzapfeliella floricola DSM 23037 = JCM 16512</name>
    <dbReference type="NCBI Taxonomy" id="1423744"/>
    <lineage>
        <taxon>Bacteria</taxon>
        <taxon>Bacillati</taxon>
        <taxon>Bacillota</taxon>
        <taxon>Bacilli</taxon>
        <taxon>Lactobacillales</taxon>
        <taxon>Lactobacillaceae</taxon>
        <taxon>Holzapfeliella</taxon>
    </lineage>
</organism>
<dbReference type="InterPro" id="IPR029149">
    <property type="entry name" value="Creatin/AminoP/Spt16_N"/>
</dbReference>
<feature type="domain" description="Creatinase N-terminal" evidence="5">
    <location>
        <begin position="4"/>
        <end position="125"/>
    </location>
</feature>
<dbReference type="InterPro" id="IPR050659">
    <property type="entry name" value="Peptidase_M24B"/>
</dbReference>
<dbReference type="Proteomes" id="UP000051378">
    <property type="component" value="Unassembled WGS sequence"/>
</dbReference>
<dbReference type="Pfam" id="PF00557">
    <property type="entry name" value="Peptidase_M24"/>
    <property type="match status" value="1"/>
</dbReference>
<dbReference type="Pfam" id="PF01321">
    <property type="entry name" value="Creatinase_N"/>
    <property type="match status" value="1"/>
</dbReference>
<dbReference type="Gene3D" id="3.90.230.10">
    <property type="entry name" value="Creatinase/methionine aminopeptidase superfamily"/>
    <property type="match status" value="1"/>
</dbReference>
<dbReference type="Gene3D" id="3.40.350.10">
    <property type="entry name" value="Creatinase/prolidase N-terminal domain"/>
    <property type="match status" value="1"/>
</dbReference>
<keyword evidence="7" id="KW-1185">Reference proteome</keyword>
<evidence type="ECO:0000256" key="2">
    <source>
        <dbReference type="ARBA" id="ARBA00008766"/>
    </source>
</evidence>
<evidence type="ECO:0000313" key="6">
    <source>
        <dbReference type="EMBL" id="KRN04526.1"/>
    </source>
</evidence>
<dbReference type="STRING" id="1423744.FC86_GL000203"/>
<dbReference type="InterPro" id="IPR036005">
    <property type="entry name" value="Creatinase/aminopeptidase-like"/>
</dbReference>
<accession>A0A0R2DKB1</accession>
<dbReference type="PATRIC" id="fig|1423744.4.peg.207"/>
<proteinExistence type="inferred from homology"/>
<evidence type="ECO:0000256" key="1">
    <source>
        <dbReference type="ARBA" id="ARBA00001936"/>
    </source>
</evidence>
<comment type="cofactor">
    <cofactor evidence="1">
        <name>Mn(2+)</name>
        <dbReference type="ChEBI" id="CHEBI:29035"/>
    </cofactor>
</comment>
<dbReference type="SUPFAM" id="SSF55920">
    <property type="entry name" value="Creatinase/aminopeptidase"/>
    <property type="match status" value="1"/>
</dbReference>
<dbReference type="InterPro" id="IPR000587">
    <property type="entry name" value="Creatinase_N"/>
</dbReference>
<feature type="domain" description="Peptidase M24" evidence="4">
    <location>
        <begin position="146"/>
        <end position="343"/>
    </location>
</feature>
<dbReference type="PANTHER" id="PTHR46112">
    <property type="entry name" value="AMINOPEPTIDASE"/>
    <property type="match status" value="1"/>
</dbReference>
<sequence>MQKIDQLKNWLYDNNIDVAYISNPKNVHYFTGFESHPEERILGLFVLKNADPFLFTPQLDVEVAKASGFKYDVFGYLDHQDPFALIADHIKDRQKENVSWATEKDSLSVEKLEAMQEEFPNAQFKYSLTRFIQEMQLYKSQDELDLMIKAGQDADYAFQIGFNALRNGISEKQVVAEIEYALQKRGVMHTSFDTIVQAGKNASNPHGAPTDTQVEPNQLVLFDLGTVNQGYMSDASRTVAYGTPSEKELEIYQVVLEAQLAAQKAAKPGVYASELDKIARDVITKAGYGEYFVHRLGHGIGTSTHEYPSLMEHNNLELKAGMAFSIEPGIYIPGVAGVRIEDCGYLDDEKFNSFTHTPKDLTEIMVRD</sequence>
<evidence type="ECO:0000259" key="4">
    <source>
        <dbReference type="Pfam" id="PF00557"/>
    </source>
</evidence>
<dbReference type="AlphaFoldDB" id="A0A0R2DKB1"/>
<evidence type="ECO:0000313" key="7">
    <source>
        <dbReference type="Proteomes" id="UP000051378"/>
    </source>
</evidence>
<dbReference type="CDD" id="cd01092">
    <property type="entry name" value="APP-like"/>
    <property type="match status" value="1"/>
</dbReference>
<gene>
    <name evidence="6" type="ORF">FC86_GL000203</name>
</gene>
<evidence type="ECO:0000259" key="5">
    <source>
        <dbReference type="Pfam" id="PF01321"/>
    </source>
</evidence>
<evidence type="ECO:0000256" key="3">
    <source>
        <dbReference type="ARBA" id="ARBA00023211"/>
    </source>
</evidence>